<feature type="domain" description="Calcineurin-like phosphoesterase" evidence="2">
    <location>
        <begin position="1"/>
        <end position="184"/>
    </location>
</feature>
<evidence type="ECO:0000313" key="4">
    <source>
        <dbReference type="Proteomes" id="UP001156882"/>
    </source>
</evidence>
<dbReference type="RefSeq" id="WP_284310759.1">
    <property type="nucleotide sequence ID" value="NZ_BSPC01000007.1"/>
</dbReference>
<dbReference type="EMBL" id="BSPC01000007">
    <property type="protein sequence ID" value="GLS17926.1"/>
    <property type="molecule type" value="Genomic_DNA"/>
</dbReference>
<evidence type="ECO:0000256" key="1">
    <source>
        <dbReference type="ARBA" id="ARBA00008950"/>
    </source>
</evidence>
<dbReference type="InterPro" id="IPR029052">
    <property type="entry name" value="Metallo-depent_PP-like"/>
</dbReference>
<dbReference type="Pfam" id="PF12850">
    <property type="entry name" value="Metallophos_2"/>
    <property type="match status" value="1"/>
</dbReference>
<reference evidence="4" key="1">
    <citation type="journal article" date="2019" name="Int. J. Syst. Evol. Microbiol.">
        <title>The Global Catalogue of Microorganisms (GCM) 10K type strain sequencing project: providing services to taxonomists for standard genome sequencing and annotation.</title>
        <authorList>
            <consortium name="The Broad Institute Genomics Platform"/>
            <consortium name="The Broad Institute Genome Sequencing Center for Infectious Disease"/>
            <person name="Wu L."/>
            <person name="Ma J."/>
        </authorList>
    </citation>
    <scope>NUCLEOTIDE SEQUENCE [LARGE SCALE GENOMIC DNA]</scope>
    <source>
        <strain evidence="4">NBRC 101365</strain>
    </source>
</reference>
<dbReference type="SUPFAM" id="SSF56300">
    <property type="entry name" value="Metallo-dependent phosphatases"/>
    <property type="match status" value="1"/>
</dbReference>
<keyword evidence="4" id="KW-1185">Reference proteome</keyword>
<proteinExistence type="inferred from homology"/>
<dbReference type="Gene3D" id="3.60.21.10">
    <property type="match status" value="1"/>
</dbReference>
<dbReference type="InterPro" id="IPR011152">
    <property type="entry name" value="Pesterase_MJ0912"/>
</dbReference>
<dbReference type="PIRSF" id="PIRSF000883">
    <property type="entry name" value="Pesterase_MJ0912"/>
    <property type="match status" value="1"/>
</dbReference>
<evidence type="ECO:0000259" key="2">
    <source>
        <dbReference type="Pfam" id="PF12850"/>
    </source>
</evidence>
<protein>
    <submittedName>
        <fullName evidence="3">Metallophosphoesterase</fullName>
    </submittedName>
</protein>
<dbReference type="InterPro" id="IPR050126">
    <property type="entry name" value="Ap4A_hydrolase"/>
</dbReference>
<gene>
    <name evidence="3" type="ORF">GCM10007874_09420</name>
</gene>
<dbReference type="Proteomes" id="UP001156882">
    <property type="component" value="Unassembled WGS sequence"/>
</dbReference>
<sequence>MRIAVIADIHGNALALEAVLADLERRGGADRIVDLGDCASGPLWPAETMARLEGLGALTVRGNHDRWVGMLAPEAMSPVDRFTHDALTPAQHSRLGALPIIADVAPGILAFHAGPEDDCLYLIDKVVEGELVRDRPEAIASRLGRLDPAVRLVLCGHSHRPDCAQLGDVLVVNPGSVGLPAYKVTEAPAHVSESGAPFARYVILDWDGATPRLDFIAVPYAHEEAARQAEAHRSPGWAEALRTGRRK</sequence>
<accession>A0ABQ6CCE6</accession>
<name>A0ABQ6CCE6_9HYPH</name>
<dbReference type="PANTHER" id="PTHR42850">
    <property type="entry name" value="METALLOPHOSPHOESTERASE"/>
    <property type="match status" value="1"/>
</dbReference>
<dbReference type="PANTHER" id="PTHR42850:SF2">
    <property type="entry name" value="BLL5683 PROTEIN"/>
    <property type="match status" value="1"/>
</dbReference>
<comment type="caution">
    <text evidence="3">The sequence shown here is derived from an EMBL/GenBank/DDBJ whole genome shotgun (WGS) entry which is preliminary data.</text>
</comment>
<organism evidence="3 4">
    <name type="scientific">Labrys miyagiensis</name>
    <dbReference type="NCBI Taxonomy" id="346912"/>
    <lineage>
        <taxon>Bacteria</taxon>
        <taxon>Pseudomonadati</taxon>
        <taxon>Pseudomonadota</taxon>
        <taxon>Alphaproteobacteria</taxon>
        <taxon>Hyphomicrobiales</taxon>
        <taxon>Xanthobacteraceae</taxon>
        <taxon>Labrys</taxon>
    </lineage>
</organism>
<evidence type="ECO:0000313" key="3">
    <source>
        <dbReference type="EMBL" id="GLS17926.1"/>
    </source>
</evidence>
<dbReference type="InterPro" id="IPR024654">
    <property type="entry name" value="Calcineurin-like_PHP_lpxH"/>
</dbReference>
<comment type="similarity">
    <text evidence="1">Belongs to the metallophosphoesterase superfamily. YfcE family.</text>
</comment>